<dbReference type="OrthoDB" id="8453373at2"/>
<dbReference type="Gene3D" id="3.40.630.90">
    <property type="match status" value="1"/>
</dbReference>
<dbReference type="Gene3D" id="3.40.630.30">
    <property type="match status" value="1"/>
</dbReference>
<dbReference type="GO" id="GO:0016747">
    <property type="term" value="F:acyltransferase activity, transferring groups other than amino-acyl groups"/>
    <property type="evidence" value="ECO:0007669"/>
    <property type="project" value="InterPro"/>
</dbReference>
<dbReference type="Proteomes" id="UP000198893">
    <property type="component" value="Unassembled WGS sequence"/>
</dbReference>
<dbReference type="STRING" id="569882.SAMN04490248_10219"/>
<name>A0A1H8MCB2_9RHOB</name>
<organism evidence="2 3">
    <name type="scientific">Salinihabitans flavidus</name>
    <dbReference type="NCBI Taxonomy" id="569882"/>
    <lineage>
        <taxon>Bacteria</taxon>
        <taxon>Pseudomonadati</taxon>
        <taxon>Pseudomonadota</taxon>
        <taxon>Alphaproteobacteria</taxon>
        <taxon>Rhodobacterales</taxon>
        <taxon>Roseobacteraceae</taxon>
        <taxon>Salinihabitans</taxon>
    </lineage>
</organism>
<dbReference type="RefSeq" id="WP_093114974.1">
    <property type="nucleotide sequence ID" value="NZ_FODS01000002.1"/>
</dbReference>
<dbReference type="InterPro" id="IPR052729">
    <property type="entry name" value="Acyl/Acetyltrans_Enzymes"/>
</dbReference>
<keyword evidence="2" id="KW-0808">Transferase</keyword>
<dbReference type="AlphaFoldDB" id="A0A1H8MCB2"/>
<dbReference type="EMBL" id="FODS01000002">
    <property type="protein sequence ID" value="SEO14900.1"/>
    <property type="molecule type" value="Genomic_DNA"/>
</dbReference>
<dbReference type="SUPFAM" id="SSF55729">
    <property type="entry name" value="Acyl-CoA N-acyltransferases (Nat)"/>
    <property type="match status" value="1"/>
</dbReference>
<keyword evidence="3" id="KW-1185">Reference proteome</keyword>
<evidence type="ECO:0000259" key="1">
    <source>
        <dbReference type="PROSITE" id="PS51186"/>
    </source>
</evidence>
<reference evidence="2 3" key="1">
    <citation type="submission" date="2016-10" db="EMBL/GenBank/DDBJ databases">
        <authorList>
            <person name="de Groot N.N."/>
        </authorList>
    </citation>
    <scope>NUCLEOTIDE SEQUENCE [LARGE SCALE GENOMIC DNA]</scope>
    <source>
        <strain evidence="2 3">DSM 27842</strain>
    </source>
</reference>
<dbReference type="Pfam" id="PF00583">
    <property type="entry name" value="Acetyltransf_1"/>
    <property type="match status" value="1"/>
</dbReference>
<dbReference type="InterPro" id="IPR000182">
    <property type="entry name" value="GNAT_dom"/>
</dbReference>
<proteinExistence type="predicted"/>
<dbReference type="InterPro" id="IPR041496">
    <property type="entry name" value="YitH/HolE_GNAT"/>
</dbReference>
<evidence type="ECO:0000313" key="2">
    <source>
        <dbReference type="EMBL" id="SEO14900.1"/>
    </source>
</evidence>
<dbReference type="CDD" id="cd04301">
    <property type="entry name" value="NAT_SF"/>
    <property type="match status" value="1"/>
</dbReference>
<dbReference type="PROSITE" id="PS51186">
    <property type="entry name" value="GNAT"/>
    <property type="match status" value="1"/>
</dbReference>
<sequence>MADIEPASLLGPDEAAACLPLSHEPGWNQTEADWTMMLKSGHALTVRDGDRRPRASAVALPMGDKIGWISMVLVTAALQRRGIAQRLVGDCIDWHEARCLAPHLDATPAGQPLYRRMGFQPLCGLMRLTGVGGLRAEEIGLRTAKTSDLDWILPLDQMVFGGDRSYVLNDLLARPGAVALVRADSSGFVLSRKGLTATQIGPLIAPDTDTALELLVAALGRIEGPVMVDAFDDHPAIATLLKARGFREQRPFLRMARGLSAPLGDPARLFAAAGPELG</sequence>
<evidence type="ECO:0000313" key="3">
    <source>
        <dbReference type="Proteomes" id="UP000198893"/>
    </source>
</evidence>
<accession>A0A1H8MCB2</accession>
<dbReference type="PANTHER" id="PTHR47237">
    <property type="entry name" value="SLL0310 PROTEIN"/>
    <property type="match status" value="1"/>
</dbReference>
<dbReference type="InterPro" id="IPR016181">
    <property type="entry name" value="Acyl_CoA_acyltransferase"/>
</dbReference>
<dbReference type="Pfam" id="PF18014">
    <property type="entry name" value="Acetyltransf_18"/>
    <property type="match status" value="1"/>
</dbReference>
<protein>
    <submittedName>
        <fullName evidence="2">Acetyltransferase (GNAT) domain-containing protein</fullName>
    </submittedName>
</protein>
<dbReference type="PANTHER" id="PTHR47237:SF2">
    <property type="entry name" value="BLL4206 PROTEIN"/>
    <property type="match status" value="1"/>
</dbReference>
<gene>
    <name evidence="2" type="ORF">SAMN04490248_10219</name>
</gene>
<feature type="domain" description="N-acetyltransferase" evidence="1">
    <location>
        <begin position="2"/>
        <end position="156"/>
    </location>
</feature>